<reference evidence="2 3" key="1">
    <citation type="submission" date="2019-05" db="EMBL/GenBank/DDBJ databases">
        <title>Another draft genome of Portunus trituberculatus and its Hox gene families provides insights of decapod evolution.</title>
        <authorList>
            <person name="Jeong J.-H."/>
            <person name="Song I."/>
            <person name="Kim S."/>
            <person name="Choi T."/>
            <person name="Kim D."/>
            <person name="Ryu S."/>
            <person name="Kim W."/>
        </authorList>
    </citation>
    <scope>NUCLEOTIDE SEQUENCE [LARGE SCALE GENOMIC DNA]</scope>
    <source>
        <tissue evidence="2">Muscle</tissue>
    </source>
</reference>
<name>A0A5B7GUQ5_PORTR</name>
<dbReference type="Pfam" id="PF00078">
    <property type="entry name" value="RVT_1"/>
    <property type="match status" value="1"/>
</dbReference>
<dbReference type="AlphaFoldDB" id="A0A5B7GUQ5"/>
<keyword evidence="2" id="KW-0808">Transferase</keyword>
<keyword evidence="3" id="KW-1185">Reference proteome</keyword>
<keyword evidence="2" id="KW-0548">Nucleotidyltransferase</keyword>
<sequence>MSNRTKCSSCRLQGHSREECRKRLNLYFSSLGPAGSSDHEAVFTRIPLRRPQDESATRTFWQWEKADWAGFRRHLSKLNCDSLLQGDVDQQDESFTKVLLGAQARWVPHKQHRRKASDQPWFGPQYRTTSDRRKFWAWQTYKRHPTSYNRAHHSVAAANMEATQLWTKNHWVEDKEKAEGQPSRLKTVVGPCQGQPRAKNKAVLVLDIAGALDHVWHAALLEKLHAVGVDGVLLQLLRDYLQGRHMQVVHNGQQSSPHRITAGVPQGSVLVPLL</sequence>
<dbReference type="Proteomes" id="UP000324222">
    <property type="component" value="Unassembled WGS sequence"/>
</dbReference>
<dbReference type="PROSITE" id="PS50878">
    <property type="entry name" value="RT_POL"/>
    <property type="match status" value="1"/>
</dbReference>
<dbReference type="OrthoDB" id="10065625at2759"/>
<organism evidence="2 3">
    <name type="scientific">Portunus trituberculatus</name>
    <name type="common">Swimming crab</name>
    <name type="synonym">Neptunus trituberculatus</name>
    <dbReference type="NCBI Taxonomy" id="210409"/>
    <lineage>
        <taxon>Eukaryota</taxon>
        <taxon>Metazoa</taxon>
        <taxon>Ecdysozoa</taxon>
        <taxon>Arthropoda</taxon>
        <taxon>Crustacea</taxon>
        <taxon>Multicrustacea</taxon>
        <taxon>Malacostraca</taxon>
        <taxon>Eumalacostraca</taxon>
        <taxon>Eucarida</taxon>
        <taxon>Decapoda</taxon>
        <taxon>Pleocyemata</taxon>
        <taxon>Brachyura</taxon>
        <taxon>Eubrachyura</taxon>
        <taxon>Portunoidea</taxon>
        <taxon>Portunidae</taxon>
        <taxon>Portuninae</taxon>
        <taxon>Portunus</taxon>
    </lineage>
</organism>
<proteinExistence type="predicted"/>
<gene>
    <name evidence="2" type="ORF">E2C01_054333</name>
</gene>
<dbReference type="GO" id="GO:0003964">
    <property type="term" value="F:RNA-directed DNA polymerase activity"/>
    <property type="evidence" value="ECO:0007669"/>
    <property type="project" value="UniProtKB-KW"/>
</dbReference>
<feature type="domain" description="Reverse transcriptase" evidence="1">
    <location>
        <begin position="88"/>
        <end position="274"/>
    </location>
</feature>
<keyword evidence="2" id="KW-0695">RNA-directed DNA polymerase</keyword>
<dbReference type="PANTHER" id="PTHR19446">
    <property type="entry name" value="REVERSE TRANSCRIPTASES"/>
    <property type="match status" value="1"/>
</dbReference>
<dbReference type="InterPro" id="IPR000477">
    <property type="entry name" value="RT_dom"/>
</dbReference>
<evidence type="ECO:0000313" key="2">
    <source>
        <dbReference type="EMBL" id="MPC60294.1"/>
    </source>
</evidence>
<comment type="caution">
    <text evidence="2">The sequence shown here is derived from an EMBL/GenBank/DDBJ whole genome shotgun (WGS) entry which is preliminary data.</text>
</comment>
<accession>A0A5B7GUQ5</accession>
<protein>
    <submittedName>
        <fullName evidence="2">Putative RNA-directed DNA polymerase from transposon X-element</fullName>
    </submittedName>
</protein>
<dbReference type="EMBL" id="VSRR010017364">
    <property type="protein sequence ID" value="MPC60294.1"/>
    <property type="molecule type" value="Genomic_DNA"/>
</dbReference>
<evidence type="ECO:0000259" key="1">
    <source>
        <dbReference type="PROSITE" id="PS50878"/>
    </source>
</evidence>
<evidence type="ECO:0000313" key="3">
    <source>
        <dbReference type="Proteomes" id="UP000324222"/>
    </source>
</evidence>